<evidence type="ECO:0000256" key="4">
    <source>
        <dbReference type="ARBA" id="ARBA00016377"/>
    </source>
</evidence>
<dbReference type="EMBL" id="OU343031">
    <property type="protein sequence ID" value="CAG7601221.1"/>
    <property type="molecule type" value="Genomic_DNA"/>
</dbReference>
<dbReference type="InterPro" id="IPR015797">
    <property type="entry name" value="NUDIX_hydrolase-like_dom_sf"/>
</dbReference>
<reference evidence="9" key="1">
    <citation type="submission" date="2021-06" db="EMBL/GenBank/DDBJ databases">
        <authorList>
            <person name="Szabo G."/>
        </authorList>
    </citation>
    <scope>NUCLEOTIDE SEQUENCE</scope>
    <source>
        <strain evidence="9">MYVALT</strain>
    </source>
</reference>
<comment type="similarity">
    <text evidence="3">Belongs to the Nudix hydrolase family. NudK subfamily.</text>
</comment>
<dbReference type="InterPro" id="IPR020084">
    <property type="entry name" value="NUDIX_hydrolase_CS"/>
</dbReference>
<dbReference type="KEGG" id="vtr:MYVALT_F_01940"/>
<protein>
    <recommendedName>
        <fullName evidence="4">GDP-mannose pyrophosphatase</fullName>
    </recommendedName>
    <alternativeName>
        <fullName evidence="6">GDP-mannose hydrolase</fullName>
    </alternativeName>
    <alternativeName>
        <fullName evidence="7">GDPMK</fullName>
    </alternativeName>
</protein>
<keyword evidence="10" id="KW-1185">Reference proteome</keyword>
<organism evidence="9 10">
    <name type="scientific">Candidatus Vallotiella hemipterorum</name>
    <dbReference type="NCBI Taxonomy" id="1177213"/>
    <lineage>
        <taxon>Bacteria</taxon>
        <taxon>Pseudomonadati</taxon>
        <taxon>Pseudomonadota</taxon>
        <taxon>Betaproteobacteria</taxon>
        <taxon>Burkholderiales</taxon>
        <taxon>Burkholderiaceae</taxon>
        <taxon>Candidatus Vallotiella</taxon>
    </lineage>
</organism>
<evidence type="ECO:0000256" key="6">
    <source>
        <dbReference type="ARBA" id="ARBA00032162"/>
    </source>
</evidence>
<dbReference type="Pfam" id="PF00293">
    <property type="entry name" value="NUDIX"/>
    <property type="match status" value="1"/>
</dbReference>
<accession>A0A916JTM3</accession>
<dbReference type="GO" id="GO:0016787">
    <property type="term" value="F:hydrolase activity"/>
    <property type="evidence" value="ECO:0007669"/>
    <property type="project" value="UniProtKB-KW"/>
</dbReference>
<comment type="cofactor">
    <cofactor evidence="2">
        <name>Mg(2+)</name>
        <dbReference type="ChEBI" id="CHEBI:18420"/>
    </cofactor>
</comment>
<evidence type="ECO:0000313" key="10">
    <source>
        <dbReference type="Proteomes" id="UP000693996"/>
    </source>
</evidence>
<dbReference type="GO" id="GO:0005829">
    <property type="term" value="C:cytosol"/>
    <property type="evidence" value="ECO:0007669"/>
    <property type="project" value="TreeGrafter"/>
</dbReference>
<dbReference type="PROSITE" id="PS00893">
    <property type="entry name" value="NUDIX_BOX"/>
    <property type="match status" value="1"/>
</dbReference>
<dbReference type="AlphaFoldDB" id="A0A916JTM3"/>
<dbReference type="GO" id="GO:0019693">
    <property type="term" value="P:ribose phosphate metabolic process"/>
    <property type="evidence" value="ECO:0007669"/>
    <property type="project" value="TreeGrafter"/>
</dbReference>
<dbReference type="InterPro" id="IPR000086">
    <property type="entry name" value="NUDIX_hydrolase_dom"/>
</dbReference>
<sequence>MRRHLTLFKRRDVKCIKTRDTHLNEIYLDGQTVYQSNFLILKRDIVQLPDGKTATREFIKHPGAAMVLPILNDGRVIMQRQYRYPMNHVMLEFPAGKLNVQEESLECAQRELREETGYHSNEFIYLTRIHPVIAYSTEFIDLYLAYGLTPGEPQLDDGEFLETIIVELAQLYEWIQSGKISDVKTIIGAFWLEKILTGVWPKVWPKNSTPTQT</sequence>
<feature type="domain" description="Nudix hydrolase" evidence="8">
    <location>
        <begin position="61"/>
        <end position="188"/>
    </location>
</feature>
<evidence type="ECO:0000256" key="1">
    <source>
        <dbReference type="ARBA" id="ARBA00000847"/>
    </source>
</evidence>
<proteinExistence type="inferred from homology"/>
<dbReference type="Gene3D" id="3.90.79.10">
    <property type="entry name" value="Nucleoside Triphosphate Pyrophosphohydrolase"/>
    <property type="match status" value="1"/>
</dbReference>
<gene>
    <name evidence="9" type="ORF">MYVALT_F_01940</name>
</gene>
<evidence type="ECO:0000256" key="7">
    <source>
        <dbReference type="ARBA" id="ARBA00032272"/>
    </source>
</evidence>
<dbReference type="PROSITE" id="PS51462">
    <property type="entry name" value="NUDIX"/>
    <property type="match status" value="1"/>
</dbReference>
<evidence type="ECO:0000256" key="2">
    <source>
        <dbReference type="ARBA" id="ARBA00001946"/>
    </source>
</evidence>
<evidence type="ECO:0000256" key="5">
    <source>
        <dbReference type="ARBA" id="ARBA00022801"/>
    </source>
</evidence>
<dbReference type="GO" id="GO:0006753">
    <property type="term" value="P:nucleoside phosphate metabolic process"/>
    <property type="evidence" value="ECO:0007669"/>
    <property type="project" value="TreeGrafter"/>
</dbReference>
<evidence type="ECO:0000256" key="3">
    <source>
        <dbReference type="ARBA" id="ARBA00007275"/>
    </source>
</evidence>
<keyword evidence="5 9" id="KW-0378">Hydrolase</keyword>
<dbReference type="SUPFAM" id="SSF55811">
    <property type="entry name" value="Nudix"/>
    <property type="match status" value="1"/>
</dbReference>
<dbReference type="PANTHER" id="PTHR11839:SF18">
    <property type="entry name" value="NUDIX HYDROLASE DOMAIN-CONTAINING PROTEIN"/>
    <property type="match status" value="1"/>
</dbReference>
<dbReference type="Proteomes" id="UP000693996">
    <property type="component" value="Chromosome"/>
</dbReference>
<dbReference type="PANTHER" id="PTHR11839">
    <property type="entry name" value="UDP/ADP-SUGAR PYROPHOSPHATASE"/>
    <property type="match status" value="1"/>
</dbReference>
<evidence type="ECO:0000313" key="9">
    <source>
        <dbReference type="EMBL" id="CAG7601221.1"/>
    </source>
</evidence>
<comment type="catalytic activity">
    <reaction evidence="1">
        <text>GDP-alpha-D-mannose + H2O = alpha-D-mannose 1-phosphate + GMP + 2 H(+)</text>
        <dbReference type="Rhea" id="RHEA:27978"/>
        <dbReference type="ChEBI" id="CHEBI:15377"/>
        <dbReference type="ChEBI" id="CHEBI:15378"/>
        <dbReference type="ChEBI" id="CHEBI:57527"/>
        <dbReference type="ChEBI" id="CHEBI:58115"/>
        <dbReference type="ChEBI" id="CHEBI:58409"/>
    </reaction>
</comment>
<name>A0A916JTM3_9BURK</name>
<evidence type="ECO:0000259" key="8">
    <source>
        <dbReference type="PROSITE" id="PS51462"/>
    </source>
</evidence>